<dbReference type="EMBL" id="JAPDHW010000010">
    <property type="protein sequence ID" value="MCW3169722.1"/>
    <property type="molecule type" value="Genomic_DNA"/>
</dbReference>
<reference evidence="1" key="1">
    <citation type="submission" date="2022-10" db="EMBL/GenBank/DDBJ databases">
        <title>Chryseobacterium babae sp. nov. isolated from the gut of the beetle Oryctes rhinoceros, and Chryseobacterium kimseyorum sp. nov., isolated from a stick insect rearing cage.</title>
        <authorList>
            <person name="Shelomi M."/>
            <person name="Han C.-J."/>
            <person name="Chen W.-M."/>
            <person name="Chen H.-K."/>
            <person name="Liaw S.-J."/>
            <person name="Muhle E."/>
            <person name="Clermont D."/>
        </authorList>
    </citation>
    <scope>NUCLEOTIDE SEQUENCE</scope>
    <source>
        <strain evidence="1">09-1422</strain>
    </source>
</reference>
<protein>
    <recommendedName>
        <fullName evidence="3">Lipoprotein</fullName>
    </recommendedName>
</protein>
<gene>
    <name evidence="1" type="ORF">OMO38_14445</name>
</gene>
<dbReference type="Proteomes" id="UP001163731">
    <property type="component" value="Unassembled WGS sequence"/>
</dbReference>
<keyword evidence="2" id="KW-1185">Reference proteome</keyword>
<organism evidence="1 2">
    <name type="scientific">Chryseobacterium kimseyorum</name>
    <dbReference type="NCBI Taxonomy" id="2984028"/>
    <lineage>
        <taxon>Bacteria</taxon>
        <taxon>Pseudomonadati</taxon>
        <taxon>Bacteroidota</taxon>
        <taxon>Flavobacteriia</taxon>
        <taxon>Flavobacteriales</taxon>
        <taxon>Weeksellaceae</taxon>
        <taxon>Chryseobacterium group</taxon>
        <taxon>Chryseobacterium</taxon>
    </lineage>
</organism>
<evidence type="ECO:0000313" key="2">
    <source>
        <dbReference type="Proteomes" id="UP001163731"/>
    </source>
</evidence>
<comment type="caution">
    <text evidence="1">The sequence shown here is derived from an EMBL/GenBank/DDBJ whole genome shotgun (WGS) entry which is preliminary data.</text>
</comment>
<proteinExistence type="predicted"/>
<sequence length="152" mass="17309">MKRQYFFGLLILTITSCATEKPNVSPLSTSFYSDAKKAENEAGISSISINISENVNAAEITNLISSFPKFKNTAVNEEINTLKYTLQNYLYAIDAGNVSGKNKTFKNLEKSYKKIQKLRKYLKKDEDEVLNRYLVRLKTNVTFIEDSINSKK</sequence>
<accession>A0ABT3I114</accession>
<evidence type="ECO:0000313" key="1">
    <source>
        <dbReference type="EMBL" id="MCW3169722.1"/>
    </source>
</evidence>
<dbReference type="RefSeq" id="WP_264750901.1">
    <property type="nucleotide sequence ID" value="NZ_JAPDHW010000010.1"/>
</dbReference>
<dbReference type="PROSITE" id="PS51257">
    <property type="entry name" value="PROKAR_LIPOPROTEIN"/>
    <property type="match status" value="1"/>
</dbReference>
<name>A0ABT3I114_9FLAO</name>
<evidence type="ECO:0008006" key="3">
    <source>
        <dbReference type="Google" id="ProtNLM"/>
    </source>
</evidence>